<reference evidence="1 2" key="1">
    <citation type="submission" date="2019-02" db="EMBL/GenBank/DDBJ databases">
        <title>Corallincola luteus sp. nov., a marine bacterium isolated from surface sediment of Bohai Sea in China.</title>
        <authorList>
            <person name="Ren Q."/>
        </authorList>
    </citation>
    <scope>NUCLEOTIDE SEQUENCE [LARGE SCALE GENOMIC DNA]</scope>
    <source>
        <strain evidence="1 2">DASS28</strain>
    </source>
</reference>
<organism evidence="1 2">
    <name type="scientific">Corallincola luteus</name>
    <dbReference type="NCBI Taxonomy" id="1775177"/>
    <lineage>
        <taxon>Bacteria</taxon>
        <taxon>Pseudomonadati</taxon>
        <taxon>Pseudomonadota</taxon>
        <taxon>Gammaproteobacteria</taxon>
        <taxon>Alteromonadales</taxon>
        <taxon>Psychromonadaceae</taxon>
        <taxon>Corallincola</taxon>
    </lineage>
</organism>
<accession>A0ABY2AFE7</accession>
<keyword evidence="2" id="KW-1185">Reference proteome</keyword>
<evidence type="ECO:0000313" key="1">
    <source>
        <dbReference type="EMBL" id="TCI01132.1"/>
    </source>
</evidence>
<dbReference type="RefSeq" id="WP_131417625.1">
    <property type="nucleotide sequence ID" value="NZ_SJXE01000019.1"/>
</dbReference>
<name>A0ABY2AFE7_9GAMM</name>
<protein>
    <submittedName>
        <fullName evidence="1">Uncharacterized protein</fullName>
    </submittedName>
</protein>
<comment type="caution">
    <text evidence="1">The sequence shown here is derived from an EMBL/GenBank/DDBJ whole genome shotgun (WGS) entry which is preliminary data.</text>
</comment>
<proteinExistence type="predicted"/>
<dbReference type="Proteomes" id="UP000292554">
    <property type="component" value="Unassembled WGS sequence"/>
</dbReference>
<evidence type="ECO:0000313" key="2">
    <source>
        <dbReference type="Proteomes" id="UP000292554"/>
    </source>
</evidence>
<gene>
    <name evidence="1" type="ORF">EZV61_19175</name>
</gene>
<dbReference type="EMBL" id="SJXE01000019">
    <property type="protein sequence ID" value="TCI01132.1"/>
    <property type="molecule type" value="Genomic_DNA"/>
</dbReference>
<sequence length="94" mass="10757">MKKITDYIFYDSWQLSALNLVSGDNYVVLEGLCDLKANELVEFKGFSDIDNHFGKFIFVNSDGEVLEVSGDFSSQEHHRFKELKLAIKKAYQGD</sequence>